<protein>
    <submittedName>
        <fullName evidence="3">Spore germination protein</fullName>
    </submittedName>
</protein>
<evidence type="ECO:0000256" key="1">
    <source>
        <dbReference type="ARBA" id="ARBA00023136"/>
    </source>
</evidence>
<accession>A0ABW4KNC8</accession>
<gene>
    <name evidence="3" type="ORF">ACFSCZ_13455</name>
</gene>
<sequence length="90" mass="10334">MDIRFFTAIVALFCCFFRTFSGMILVFIMMSIHMVNLKSLGIPYSTPFTPTMSGDWKDLIIRAPMSMLTKRPKFLDPEDSKSVNKEVKDS</sequence>
<keyword evidence="2" id="KW-0812">Transmembrane</keyword>
<proteinExistence type="predicted"/>
<evidence type="ECO:0000313" key="3">
    <source>
        <dbReference type="EMBL" id="MFD1707728.1"/>
    </source>
</evidence>
<dbReference type="InterPro" id="IPR004995">
    <property type="entry name" value="Spore_Ger"/>
</dbReference>
<keyword evidence="2" id="KW-1133">Transmembrane helix</keyword>
<feature type="transmembrane region" description="Helical" evidence="2">
    <location>
        <begin position="6"/>
        <end position="28"/>
    </location>
</feature>
<keyword evidence="1 2" id="KW-0472">Membrane</keyword>
<comment type="caution">
    <text evidence="3">The sequence shown here is derived from an EMBL/GenBank/DDBJ whole genome shotgun (WGS) entry which is preliminary data.</text>
</comment>
<dbReference type="Proteomes" id="UP001597301">
    <property type="component" value="Unassembled WGS sequence"/>
</dbReference>
<dbReference type="EMBL" id="JBHUEO010000041">
    <property type="protein sequence ID" value="MFD1707728.1"/>
    <property type="molecule type" value="Genomic_DNA"/>
</dbReference>
<evidence type="ECO:0000313" key="4">
    <source>
        <dbReference type="Proteomes" id="UP001597301"/>
    </source>
</evidence>
<organism evidence="3 4">
    <name type="scientific">Siminovitchia sediminis</name>
    <dbReference type="NCBI Taxonomy" id="1274353"/>
    <lineage>
        <taxon>Bacteria</taxon>
        <taxon>Bacillati</taxon>
        <taxon>Bacillota</taxon>
        <taxon>Bacilli</taxon>
        <taxon>Bacillales</taxon>
        <taxon>Bacillaceae</taxon>
        <taxon>Siminovitchia</taxon>
    </lineage>
</organism>
<reference evidence="4" key="1">
    <citation type="journal article" date="2019" name="Int. J. Syst. Evol. Microbiol.">
        <title>The Global Catalogue of Microorganisms (GCM) 10K type strain sequencing project: providing services to taxonomists for standard genome sequencing and annotation.</title>
        <authorList>
            <consortium name="The Broad Institute Genomics Platform"/>
            <consortium name="The Broad Institute Genome Sequencing Center for Infectious Disease"/>
            <person name="Wu L."/>
            <person name="Ma J."/>
        </authorList>
    </citation>
    <scope>NUCLEOTIDE SEQUENCE [LARGE SCALE GENOMIC DNA]</scope>
    <source>
        <strain evidence="4">CGMCC 1.12295</strain>
    </source>
</reference>
<name>A0ABW4KNC8_9BACI</name>
<evidence type="ECO:0000256" key="2">
    <source>
        <dbReference type="SAM" id="Phobius"/>
    </source>
</evidence>
<dbReference type="Pfam" id="PF03323">
    <property type="entry name" value="GerA"/>
    <property type="match status" value="1"/>
</dbReference>
<keyword evidence="4" id="KW-1185">Reference proteome</keyword>
<dbReference type="RefSeq" id="WP_380774525.1">
    <property type="nucleotide sequence ID" value="NZ_JBHUEO010000041.1"/>
</dbReference>